<evidence type="ECO:0000256" key="19">
    <source>
        <dbReference type="ARBA" id="ARBA00023242"/>
    </source>
</evidence>
<dbReference type="EMBL" id="VFLP01000051">
    <property type="protein sequence ID" value="TRX90866.1"/>
    <property type="molecule type" value="Genomic_DNA"/>
</dbReference>
<comment type="cofactor">
    <cofactor evidence="1">
        <name>[4Fe-4S] cluster</name>
        <dbReference type="ChEBI" id="CHEBI:49883"/>
    </cofactor>
</comment>
<evidence type="ECO:0000256" key="11">
    <source>
        <dbReference type="ARBA" id="ARBA00022801"/>
    </source>
</evidence>
<comment type="subcellular location">
    <subcellularLocation>
        <location evidence="2">Mitochondrion</location>
    </subcellularLocation>
    <subcellularLocation>
        <location evidence="22">Nucleus</location>
    </subcellularLocation>
    <subcellularLocation>
        <location evidence="22">Chromosome</location>
    </subcellularLocation>
</comment>
<dbReference type="CDD" id="cd18041">
    <property type="entry name" value="DEXXQc_DNA2"/>
    <property type="match status" value="1"/>
</dbReference>
<dbReference type="EC" id="3.6.4.12" evidence="22"/>
<reference evidence="30" key="1">
    <citation type="submission" date="2019-06" db="EMBL/GenBank/DDBJ databases">
        <title>Draft genome sequence of the griseofulvin-producing fungus Xylaria cubensis strain G536.</title>
        <authorList>
            <person name="Mead M.E."/>
            <person name="Raja H.A."/>
            <person name="Steenwyk J.L."/>
            <person name="Knowles S.L."/>
            <person name="Oberlies N.H."/>
            <person name="Rokas A."/>
        </authorList>
    </citation>
    <scope>NUCLEOTIDE SEQUENCE [LARGE SCALE GENOMIC DNA]</scope>
    <source>
        <strain evidence="30">G536</strain>
    </source>
</reference>
<dbReference type="Gene3D" id="3.40.50.300">
    <property type="entry name" value="P-loop containing nucleotide triphosphate hydrolases"/>
    <property type="match status" value="3"/>
</dbReference>
<feature type="domain" description="DUF83" evidence="24">
    <location>
        <begin position="704"/>
        <end position="806"/>
    </location>
</feature>
<comment type="caution">
    <text evidence="29">The sequence shown here is derived from an EMBL/GenBank/DDBJ whole genome shotgun (WGS) entry which is preliminary data.</text>
</comment>
<dbReference type="InterPro" id="IPR026851">
    <property type="entry name" value="Dna2/JHS1_DEXXQ-box"/>
</dbReference>
<evidence type="ECO:0000256" key="7">
    <source>
        <dbReference type="ARBA" id="ARBA00022723"/>
    </source>
</evidence>
<keyword evidence="11 22" id="KW-0378">Hydrolase</keyword>
<proteinExistence type="inferred from homology"/>
<dbReference type="PANTHER" id="PTHR10887">
    <property type="entry name" value="DNA2/NAM7 HELICASE FAMILY"/>
    <property type="match status" value="1"/>
</dbReference>
<evidence type="ECO:0000256" key="20">
    <source>
        <dbReference type="ARBA" id="ARBA00023268"/>
    </source>
</evidence>
<feature type="domain" description="DNA2/NAM7 helicase helicase" evidence="26">
    <location>
        <begin position="1061"/>
        <end position="1148"/>
    </location>
</feature>
<evidence type="ECO:0000259" key="25">
    <source>
        <dbReference type="Pfam" id="PF08696"/>
    </source>
</evidence>
<dbReference type="Gene3D" id="3.90.320.10">
    <property type="match status" value="1"/>
</dbReference>
<name>A0A553HSE0_9PEZI</name>
<dbReference type="InterPro" id="IPR048459">
    <property type="entry name" value="DNA2_Rift"/>
</dbReference>
<evidence type="ECO:0000256" key="16">
    <source>
        <dbReference type="ARBA" id="ARBA00023125"/>
    </source>
</evidence>
<dbReference type="GO" id="GO:0033567">
    <property type="term" value="P:DNA replication, Okazaki fragment processing"/>
    <property type="evidence" value="ECO:0007669"/>
    <property type="project" value="UniProtKB-UniRule"/>
</dbReference>
<keyword evidence="6 22" id="KW-0540">Nuclease</keyword>
<dbReference type="GO" id="GO:0005694">
    <property type="term" value="C:chromosome"/>
    <property type="evidence" value="ECO:0007669"/>
    <property type="project" value="UniProtKB-SubCell"/>
</dbReference>
<dbReference type="Proteomes" id="UP000319160">
    <property type="component" value="Unassembled WGS sequence"/>
</dbReference>
<keyword evidence="17" id="KW-0496">Mitochondrion</keyword>
<dbReference type="GO" id="GO:0071932">
    <property type="term" value="P:replication fork reversal"/>
    <property type="evidence" value="ECO:0007669"/>
    <property type="project" value="TreeGrafter"/>
</dbReference>
<dbReference type="Pfam" id="PF01930">
    <property type="entry name" value="Cas_Cas4"/>
    <property type="match status" value="1"/>
</dbReference>
<dbReference type="FunFam" id="3.40.50.300:FF:001170">
    <property type="entry name" value="DNA replication helicase Dna2"/>
    <property type="match status" value="1"/>
</dbReference>
<organism evidence="29 30">
    <name type="scientific">Xylaria flabelliformis</name>
    <dbReference type="NCBI Taxonomy" id="2512241"/>
    <lineage>
        <taxon>Eukaryota</taxon>
        <taxon>Fungi</taxon>
        <taxon>Dikarya</taxon>
        <taxon>Ascomycota</taxon>
        <taxon>Pezizomycotina</taxon>
        <taxon>Sordariomycetes</taxon>
        <taxon>Xylariomycetidae</taxon>
        <taxon>Xylariales</taxon>
        <taxon>Xylariaceae</taxon>
        <taxon>Xylaria</taxon>
    </lineage>
</organism>
<evidence type="ECO:0000259" key="28">
    <source>
        <dbReference type="Pfam" id="PF21123"/>
    </source>
</evidence>
<keyword evidence="20 22" id="KW-0511">Multifunctional enzyme</keyword>
<evidence type="ECO:0000256" key="8">
    <source>
        <dbReference type="ARBA" id="ARBA00022741"/>
    </source>
</evidence>
<feature type="domain" description="DNA replication factor Dna2 N-terminal" evidence="25">
    <location>
        <begin position="494"/>
        <end position="696"/>
    </location>
</feature>
<feature type="compositionally biased region" description="Acidic residues" evidence="23">
    <location>
        <begin position="353"/>
        <end position="362"/>
    </location>
</feature>
<evidence type="ECO:0000256" key="5">
    <source>
        <dbReference type="ARBA" id="ARBA00022705"/>
    </source>
</evidence>
<evidence type="ECO:0000256" key="2">
    <source>
        <dbReference type="ARBA" id="ARBA00004173"/>
    </source>
</evidence>
<keyword evidence="16 22" id="KW-0238">DNA-binding</keyword>
<dbReference type="InterPro" id="IPR022765">
    <property type="entry name" value="Dna2/Cas4_DUF83"/>
</dbReference>
<feature type="compositionally biased region" description="Low complexity" evidence="23">
    <location>
        <begin position="150"/>
        <end position="168"/>
    </location>
</feature>
<keyword evidence="10 22" id="KW-0227">DNA damage</keyword>
<evidence type="ECO:0000256" key="14">
    <source>
        <dbReference type="ARBA" id="ARBA00023004"/>
    </source>
</evidence>
<feature type="compositionally biased region" description="Basic and acidic residues" evidence="23">
    <location>
        <begin position="63"/>
        <end position="84"/>
    </location>
</feature>
<dbReference type="STRING" id="2512241.A0A553HSE0"/>
<feature type="region of interest" description="Disordered" evidence="23">
    <location>
        <begin position="1"/>
        <end position="168"/>
    </location>
</feature>
<sequence length="1592" mass="176404">MPLQKSFSEQNGASKTRQRWHKSNTHSGTSLPNTRSRPLERVADATKHKLNAFNFCPPADEPDAVKPLKRALVDENDHPIKHDASAPSLPSNRTTPVSRLAWQDLIGDPDAKKEDEDVSPQEKIEWDTKHKPAYGVSPMPRKRGSKRARSSSPASSPTAACSRSRAPAVNVKKLSAALRSPRADPSIELWDRFSLSGSTTNTPLGAANPALANFMVSSSPQPKSVGVGRGEAGLRRAISCGTNWPKRRRVERSETAPTLSVAVEESPSRNSKSSMVNALLESVTGELNRSKAAQTRPSVLKSPSPRKRQHNPANLLSGSPKRRLSPSKSTLGQFPGAVNVSREMGIADNSSDYGDDDFDDDTLMGLDVDIKPPVAKSSPVPQPQTPTPKQAANSKRTTEGVDITLDEFGDLDDDIFDNAEELLSQIDSACNTGRRTTTSQAPVSQEPVLDETSEDVYGDDFGGDFDFEAAEIAATQSAKQPNGAVPSVLLVQVDRQKTIKTVHLRGDWIETPASPKSFVHIIGDFQPSGQCVIDNSQNILILHPDQLISATVVADSFTCMRRAVLQDRVKATSDKTPPLVYGTLLHEIFQEALMANDWAPQFLDAVICKITEKHVEDLYTIKVAIDDARDHLRSKMPELVAWAKSFVSAFPKPDAIVQGRNGDKAQMSVTKLLDVEEHVWSPMYGLKGNIDATVQVTMKEGTRRQTLTVPFEVKTGKNATPNHMAQTALYNLLLSDRYDIEIVYGVLYYMETSQTHRIPTIRNELRHMIMQRNQLACYVRERSVQLPPMKKSVNTCDKCYAKVPCFIYHKLADDGDAETSGVKGKFEEVVRHLTPTHQEFFLKWEDLLTKEEKEGQKLRRELWTMTSTEREKVGRCFSNVIIEEGSAFEESDSPKINRYRYSFVKENGNPSFSFLDSQLAVGEPIVVSDETGHFALALGYVTSVRKQRISVAVDRRLHNARIRRPGFNETNNQTFANIMEVVPEGATPAQSQGKIKGAPIRYRLDKDEFSNGMATVRNNLVQVMADGVFGSKEIRQLVVDLVPPRFKATATQYSIAEQDSLNVDQRQAIQKVMSAQNYALVLGMPGTGKTTTIAHIIRALVGQGKSVLLTSYTHSAVDNILLKLKTEQFPILRLGAPAKVHPEVQEFAILANQPMSSFEEIRHAWHGTPVVATTCLGVSHPVFSERTFDYCIVDEASQITLPICLGPIRLARTFVLVGDHNQLPPLVQNEEARVGGLDISLFKLLSDTHPDSVVNLEHQYRMCEDVMTLSNTLIYNGRLKCGTEALRNQKLAIPHMHHLRQKHYDANTVMRPGTPRSFCPNWSSDHCWLHNLLDPEARVRFVNTDYLPSPREEAKGSRIVNPTEARIVVQLVDALLSVGVPANEIGVMTHYRSQLSLLKHGLRGFGNGIELHTADRFQGRDKEVVVLSLVRSNEACNIGDLLKDWRRINVAFTRAKTKLLVVGSRETLKGSGEQEMLSRFVRLMENRDWVYDLPRDALEAHFFEDGATQFTAPGGSQGASPTKRSPMKAKKMTSTTMSGGAVKRANNIFAGKENERPGQGPGPKRGNITGRALLKNNPVSRDILNEMMGGVY</sequence>
<dbReference type="CDD" id="cd22318">
    <property type="entry name" value="DNA2_N-like"/>
    <property type="match status" value="1"/>
</dbReference>
<dbReference type="InterPro" id="IPR014808">
    <property type="entry name" value="DNA_replication_fac_Dna2_N"/>
</dbReference>
<dbReference type="Pfam" id="PF08696">
    <property type="entry name" value="Dna2"/>
    <property type="match status" value="1"/>
</dbReference>
<evidence type="ECO:0000256" key="1">
    <source>
        <dbReference type="ARBA" id="ARBA00001966"/>
    </source>
</evidence>
<dbReference type="PANTHER" id="PTHR10887:SF433">
    <property type="entry name" value="DNA REPLICATION ATP-DEPENDENT HELICASE_NUCLEASE DNA2"/>
    <property type="match status" value="1"/>
</dbReference>
<feature type="region of interest" description="Disordered" evidence="23">
    <location>
        <begin position="245"/>
        <end position="397"/>
    </location>
</feature>
<dbReference type="GO" id="GO:0005634">
    <property type="term" value="C:nucleus"/>
    <property type="evidence" value="ECO:0007669"/>
    <property type="project" value="UniProtKB-SubCell"/>
</dbReference>
<dbReference type="GO" id="GO:0003677">
    <property type="term" value="F:DNA binding"/>
    <property type="evidence" value="ECO:0007669"/>
    <property type="project" value="UniProtKB-UniRule"/>
</dbReference>
<keyword evidence="13 22" id="KW-0067">ATP-binding</keyword>
<dbReference type="FunFam" id="3.40.50.300:FF:000789">
    <property type="entry name" value="DNA replication ATP-dependent helicase/nuclease DNA2"/>
    <property type="match status" value="1"/>
</dbReference>
<comment type="function">
    <text evidence="22">Key enzyme involved in DNA replication and DNA repair. Involved in Okazaki fragments processing by cleaving long flaps that escape FEN1: flaps that are longer than 27 nucleotides are coated by replication protein A complex (RPA), leading to recruit DNA2 which cleaves the flap until it is too short to bind RPA and becomes a substrate for FEN1. Also involved in 5'-end resection of DNA during double-strand break (DSB) repair by mediating the cleavage of 5'-ssDNA.</text>
</comment>
<dbReference type="GO" id="GO:0046872">
    <property type="term" value="F:metal ion binding"/>
    <property type="evidence" value="ECO:0007669"/>
    <property type="project" value="UniProtKB-UniRule"/>
</dbReference>
<keyword evidence="19 22" id="KW-0539">Nucleus</keyword>
<evidence type="ECO:0000256" key="3">
    <source>
        <dbReference type="ARBA" id="ARBA00007913"/>
    </source>
</evidence>
<dbReference type="InterPro" id="IPR011604">
    <property type="entry name" value="PDDEXK-like_dom_sf"/>
</dbReference>
<evidence type="ECO:0000313" key="29">
    <source>
        <dbReference type="EMBL" id="TRX90866.1"/>
    </source>
</evidence>
<evidence type="ECO:0000256" key="21">
    <source>
        <dbReference type="ARBA" id="ARBA00047995"/>
    </source>
</evidence>
<feature type="compositionally biased region" description="Polar residues" evidence="23">
    <location>
        <begin position="25"/>
        <end position="36"/>
    </location>
</feature>
<keyword evidence="22" id="KW-0158">Chromosome</keyword>
<dbReference type="GO" id="GO:0017116">
    <property type="term" value="F:single-stranded DNA helicase activity"/>
    <property type="evidence" value="ECO:0007669"/>
    <property type="project" value="UniProtKB-UniRule"/>
</dbReference>
<dbReference type="GO" id="GO:0006281">
    <property type="term" value="P:DNA repair"/>
    <property type="evidence" value="ECO:0007669"/>
    <property type="project" value="UniProtKB-KW"/>
</dbReference>
<dbReference type="SUPFAM" id="SSF52540">
    <property type="entry name" value="P-loop containing nucleoside triphosphate hydrolases"/>
    <property type="match status" value="1"/>
</dbReference>
<keyword evidence="12 22" id="KW-0347">Helicase</keyword>
<feature type="compositionally biased region" description="Polar residues" evidence="23">
    <location>
        <begin position="432"/>
        <end position="443"/>
    </location>
</feature>
<dbReference type="InterPro" id="IPR041679">
    <property type="entry name" value="DNA2/NAM7-like_C"/>
</dbReference>
<dbReference type="InterPro" id="IPR045055">
    <property type="entry name" value="DNA2/NAM7-like"/>
</dbReference>
<protein>
    <recommendedName>
        <fullName evidence="22">DNA replication ATP-dependent helicase/nuclease</fullName>
        <ecNumber evidence="22">3.1.-.-</ecNumber>
        <ecNumber evidence="22">3.6.4.12</ecNumber>
    </recommendedName>
</protein>
<dbReference type="InterPro" id="IPR027417">
    <property type="entry name" value="P-loop_NTPase"/>
</dbReference>
<evidence type="ECO:0000256" key="15">
    <source>
        <dbReference type="ARBA" id="ARBA00023014"/>
    </source>
</evidence>
<keyword evidence="8 22" id="KW-0547">Nucleotide-binding</keyword>
<keyword evidence="4 22" id="KW-0004">4Fe-4S</keyword>
<keyword evidence="14 22" id="KW-0408">Iron</keyword>
<evidence type="ECO:0000256" key="4">
    <source>
        <dbReference type="ARBA" id="ARBA00022485"/>
    </source>
</evidence>
<evidence type="ECO:0000259" key="27">
    <source>
        <dbReference type="Pfam" id="PF13087"/>
    </source>
</evidence>
<evidence type="ECO:0000259" key="24">
    <source>
        <dbReference type="Pfam" id="PF01930"/>
    </source>
</evidence>
<gene>
    <name evidence="29" type="ORF">FHL15_008270</name>
</gene>
<evidence type="ECO:0000313" key="30">
    <source>
        <dbReference type="Proteomes" id="UP000319160"/>
    </source>
</evidence>
<dbReference type="Pfam" id="PF13086">
    <property type="entry name" value="AAA_11"/>
    <property type="match status" value="2"/>
</dbReference>
<keyword evidence="7 22" id="KW-0479">Metal-binding</keyword>
<feature type="compositionally biased region" description="Polar residues" evidence="23">
    <location>
        <begin position="285"/>
        <end position="297"/>
    </location>
</feature>
<dbReference type="GO" id="GO:0005739">
    <property type="term" value="C:mitochondrion"/>
    <property type="evidence" value="ECO:0007669"/>
    <property type="project" value="UniProtKB-SubCell"/>
</dbReference>
<feature type="region of interest" description="Disordered" evidence="23">
    <location>
        <begin position="1509"/>
        <end position="1571"/>
    </location>
</feature>
<keyword evidence="30" id="KW-1185">Reference proteome</keyword>
<keyword evidence="9" id="KW-0255">Endonuclease</keyword>
<feature type="domain" description="DNA2/NAM7 helicase-like C-terminal" evidence="27">
    <location>
        <begin position="1237"/>
        <end position="1465"/>
    </location>
</feature>
<comment type="catalytic activity">
    <reaction evidence="21 22">
        <text>ATP + H2O = ADP + phosphate + H(+)</text>
        <dbReference type="Rhea" id="RHEA:13065"/>
        <dbReference type="ChEBI" id="CHEBI:15377"/>
        <dbReference type="ChEBI" id="CHEBI:15378"/>
        <dbReference type="ChEBI" id="CHEBI:30616"/>
        <dbReference type="ChEBI" id="CHEBI:43474"/>
        <dbReference type="ChEBI" id="CHEBI:456216"/>
        <dbReference type="EC" id="3.6.4.12"/>
    </reaction>
</comment>
<dbReference type="OrthoDB" id="6513042at2759"/>
<feature type="compositionally biased region" description="Basic and acidic residues" evidence="23">
    <location>
        <begin position="37"/>
        <end position="47"/>
    </location>
</feature>
<dbReference type="GO" id="GO:0051539">
    <property type="term" value="F:4 iron, 4 sulfur cluster binding"/>
    <property type="evidence" value="ECO:0007669"/>
    <property type="project" value="UniProtKB-UniRule"/>
</dbReference>
<feature type="compositionally biased region" description="Basic and acidic residues" evidence="23">
    <location>
        <begin position="109"/>
        <end position="130"/>
    </location>
</feature>
<dbReference type="Pfam" id="PF13087">
    <property type="entry name" value="AAA_12"/>
    <property type="match status" value="1"/>
</dbReference>
<dbReference type="FunFam" id="3.90.320.10:FF:000001">
    <property type="entry name" value="DNA replication helicase Dna2"/>
    <property type="match status" value="1"/>
</dbReference>
<evidence type="ECO:0000256" key="6">
    <source>
        <dbReference type="ARBA" id="ARBA00022722"/>
    </source>
</evidence>
<dbReference type="EC" id="3.1.-.-" evidence="22"/>
<evidence type="ECO:0000256" key="13">
    <source>
        <dbReference type="ARBA" id="ARBA00022840"/>
    </source>
</evidence>
<accession>A0A553HSE0</accession>
<dbReference type="GO" id="GO:0016887">
    <property type="term" value="F:ATP hydrolysis activity"/>
    <property type="evidence" value="ECO:0007669"/>
    <property type="project" value="RHEA"/>
</dbReference>
<feature type="region of interest" description="Disordered" evidence="23">
    <location>
        <begin position="432"/>
        <end position="451"/>
    </location>
</feature>
<feature type="compositionally biased region" description="Polar residues" evidence="23">
    <location>
        <begin position="88"/>
        <end position="97"/>
    </location>
</feature>
<keyword evidence="18 22" id="KW-0234">DNA repair</keyword>
<evidence type="ECO:0000259" key="26">
    <source>
        <dbReference type="Pfam" id="PF13086"/>
    </source>
</evidence>
<keyword evidence="15 22" id="KW-0411">Iron-sulfur</keyword>
<feature type="compositionally biased region" description="Polar residues" evidence="23">
    <location>
        <begin position="1"/>
        <end position="15"/>
    </location>
</feature>
<evidence type="ECO:0000256" key="17">
    <source>
        <dbReference type="ARBA" id="ARBA00023128"/>
    </source>
</evidence>
<feature type="compositionally biased region" description="Basic residues" evidence="23">
    <location>
        <begin position="140"/>
        <end position="149"/>
    </location>
</feature>
<evidence type="ECO:0000256" key="9">
    <source>
        <dbReference type="ARBA" id="ARBA00022759"/>
    </source>
</evidence>
<dbReference type="InterPro" id="IPR041677">
    <property type="entry name" value="DNA2/NAM7_AAA_11"/>
</dbReference>
<evidence type="ECO:0000256" key="10">
    <source>
        <dbReference type="ARBA" id="ARBA00022763"/>
    </source>
</evidence>
<dbReference type="Pfam" id="PF21123">
    <property type="entry name" value="Dna2_Rift"/>
    <property type="match status" value="1"/>
</dbReference>
<evidence type="ECO:0000256" key="12">
    <source>
        <dbReference type="ARBA" id="ARBA00022806"/>
    </source>
</evidence>
<feature type="domain" description="DNA2/NAM7 helicase helicase" evidence="26">
    <location>
        <begin position="1162"/>
        <end position="1229"/>
    </location>
</feature>
<evidence type="ECO:0000256" key="23">
    <source>
        <dbReference type="SAM" id="MobiDB-lite"/>
    </source>
</evidence>
<dbReference type="CDD" id="cd18808">
    <property type="entry name" value="SF1_C_Upf1"/>
    <property type="match status" value="1"/>
</dbReference>
<comment type="similarity">
    <text evidence="3 22">Belongs to the DNA2/NAM7 helicase family.</text>
</comment>
<feature type="domain" description="DNA2 rift barrel" evidence="28">
    <location>
        <begin position="868"/>
        <end position="959"/>
    </location>
</feature>
<dbReference type="GO" id="GO:0017108">
    <property type="term" value="F:5'-flap endonuclease activity"/>
    <property type="evidence" value="ECO:0007669"/>
    <property type="project" value="UniProtKB-UniRule"/>
</dbReference>
<dbReference type="GO" id="GO:0005524">
    <property type="term" value="F:ATP binding"/>
    <property type="evidence" value="ECO:0007669"/>
    <property type="project" value="UniProtKB-UniRule"/>
</dbReference>
<dbReference type="InterPro" id="IPR047187">
    <property type="entry name" value="SF1_C_Upf1"/>
</dbReference>
<evidence type="ECO:0000256" key="22">
    <source>
        <dbReference type="RuleBase" id="RU367041"/>
    </source>
</evidence>
<keyword evidence="5 22" id="KW-0235">DNA replication</keyword>
<evidence type="ECO:0000256" key="18">
    <source>
        <dbReference type="ARBA" id="ARBA00023204"/>
    </source>
</evidence>